<keyword evidence="1" id="KW-0547">Nucleotide-binding</keyword>
<evidence type="ECO:0000313" key="3">
    <source>
        <dbReference type="EMBL" id="PRR70292.1"/>
    </source>
</evidence>
<feature type="domain" description="ATP-grasp" evidence="2">
    <location>
        <begin position="279"/>
        <end position="323"/>
    </location>
</feature>
<name>A0A2T0ANF9_9FIRM</name>
<protein>
    <submittedName>
        <fullName evidence="3">Carbamoyl phosphate synthase-like protein</fullName>
    </submittedName>
</protein>
<accession>A0A2T0ANF9</accession>
<evidence type="ECO:0000259" key="2">
    <source>
        <dbReference type="PROSITE" id="PS50975"/>
    </source>
</evidence>
<keyword evidence="1" id="KW-0067">ATP-binding</keyword>
<dbReference type="Pfam" id="PF15632">
    <property type="entry name" value="ATPgrasp_Ter"/>
    <property type="match status" value="1"/>
</dbReference>
<dbReference type="OrthoDB" id="9803907at2"/>
<proteinExistence type="predicted"/>
<keyword evidence="4" id="KW-1185">Reference proteome</keyword>
<sequence length="347" mass="39191">MNNRVRILLTATGGLAGYSHYHLLKRIQAFQVEVVAADINNSFNYTTFTGETLEIIPRGEEEGFIDALLKICIKKGVNVVFPCSSNELVPLARNRDLFKRHGVVAAVPHNPIELAVACDKLSALDRVAQQPVLANFVPRYCRLSNKVDLYHAAYKLGYPHEKVVFKSRFAQGGRGMILLGKPTKDEWLSSKHGGAMPLEWLDLLVEKNDLAQYFVMEYLPGKEYSVDVLCYEGKAEIIIPRERKVVVDGKAAVSRLVWHEGLLACVRELIKLFNLSYIVNLQFKEDKCGQPKLLEINARVPGTLAADLAGGINMFEEALNLIYYGRVKNREVRWGTECGRFFQELYR</sequence>
<dbReference type="PROSITE" id="PS50975">
    <property type="entry name" value="ATP_GRASP"/>
    <property type="match status" value="1"/>
</dbReference>
<reference evidence="3 4" key="1">
    <citation type="submission" date="2018-03" db="EMBL/GenBank/DDBJ databases">
        <title>Genome sequence of Moorella humiferrea DSM 23265.</title>
        <authorList>
            <person name="Poehlein A."/>
            <person name="Daniel R."/>
        </authorList>
    </citation>
    <scope>NUCLEOTIDE SEQUENCE [LARGE SCALE GENOMIC DNA]</scope>
    <source>
        <strain evidence="3 4">DSM 23265</strain>
    </source>
</reference>
<evidence type="ECO:0000313" key="4">
    <source>
        <dbReference type="Proteomes" id="UP000238415"/>
    </source>
</evidence>
<dbReference type="EMBL" id="PVXM01000049">
    <property type="protein sequence ID" value="PRR70292.1"/>
    <property type="molecule type" value="Genomic_DNA"/>
</dbReference>
<dbReference type="AlphaFoldDB" id="A0A2T0ANF9"/>
<dbReference type="InterPro" id="IPR011761">
    <property type="entry name" value="ATP-grasp"/>
</dbReference>
<comment type="caution">
    <text evidence="3">The sequence shown here is derived from an EMBL/GenBank/DDBJ whole genome shotgun (WGS) entry which is preliminary data.</text>
</comment>
<dbReference type="GO" id="GO:0046872">
    <property type="term" value="F:metal ion binding"/>
    <property type="evidence" value="ECO:0007669"/>
    <property type="project" value="InterPro"/>
</dbReference>
<dbReference type="Pfam" id="PF21360">
    <property type="entry name" value="PylC-like_N"/>
    <property type="match status" value="1"/>
</dbReference>
<dbReference type="RefSeq" id="WP_106006002.1">
    <property type="nucleotide sequence ID" value="NZ_CP136419.1"/>
</dbReference>
<dbReference type="Gene3D" id="3.30.470.20">
    <property type="entry name" value="ATP-grasp fold, B domain"/>
    <property type="match status" value="1"/>
</dbReference>
<dbReference type="Proteomes" id="UP000238415">
    <property type="component" value="Unassembled WGS sequence"/>
</dbReference>
<evidence type="ECO:0000256" key="1">
    <source>
        <dbReference type="PROSITE-ProRule" id="PRU00409"/>
    </source>
</evidence>
<dbReference type="GO" id="GO:0005524">
    <property type="term" value="F:ATP binding"/>
    <property type="evidence" value="ECO:0007669"/>
    <property type="project" value="UniProtKB-UniRule"/>
</dbReference>
<gene>
    <name evidence="3" type="ORF">MOHU_20830</name>
</gene>
<dbReference type="SUPFAM" id="SSF56059">
    <property type="entry name" value="Glutathione synthetase ATP-binding domain-like"/>
    <property type="match status" value="1"/>
</dbReference>
<dbReference type="InterPro" id="IPR048764">
    <property type="entry name" value="PylC_N"/>
</dbReference>
<dbReference type="Gene3D" id="3.40.50.20">
    <property type="match status" value="1"/>
</dbReference>
<organism evidence="3 4">
    <name type="scientific">Neomoorella humiferrea</name>
    <dbReference type="NCBI Taxonomy" id="676965"/>
    <lineage>
        <taxon>Bacteria</taxon>
        <taxon>Bacillati</taxon>
        <taxon>Bacillota</taxon>
        <taxon>Clostridia</taxon>
        <taxon>Neomoorellales</taxon>
        <taxon>Neomoorellaceae</taxon>
        <taxon>Neomoorella</taxon>
    </lineage>
</organism>